<dbReference type="InterPro" id="IPR006104">
    <property type="entry name" value="Glyco_hydro_2_N"/>
</dbReference>
<evidence type="ECO:0000313" key="8">
    <source>
        <dbReference type="EMBL" id="MBC9929459.1"/>
    </source>
</evidence>
<accession>A0ABR7TJ72</accession>
<evidence type="ECO:0000259" key="7">
    <source>
        <dbReference type="Pfam" id="PF02837"/>
    </source>
</evidence>
<dbReference type="SUPFAM" id="SSF49785">
    <property type="entry name" value="Galactose-binding domain-like"/>
    <property type="match status" value="1"/>
</dbReference>
<feature type="domain" description="Glycoside hydrolase family 2 catalytic" evidence="6">
    <location>
        <begin position="302"/>
        <end position="591"/>
    </location>
</feature>
<keyword evidence="3" id="KW-0326">Glycosidase</keyword>
<dbReference type="SUPFAM" id="SSF49303">
    <property type="entry name" value="beta-Galactosidase/glucuronidase domain"/>
    <property type="match status" value="1"/>
</dbReference>
<dbReference type="InterPro" id="IPR036156">
    <property type="entry name" value="Beta-gal/glucu_dom_sf"/>
</dbReference>
<dbReference type="InterPro" id="IPR051913">
    <property type="entry name" value="GH2_Domain-Containing"/>
</dbReference>
<comment type="similarity">
    <text evidence="1">Belongs to the glycosyl hydrolase 2 family.</text>
</comment>
<name>A0ABR7TJ72_9BACT</name>
<dbReference type="InterPro" id="IPR008979">
    <property type="entry name" value="Galactose-bd-like_sf"/>
</dbReference>
<evidence type="ECO:0000256" key="3">
    <source>
        <dbReference type="ARBA" id="ARBA00023295"/>
    </source>
</evidence>
<dbReference type="InterPro" id="IPR006101">
    <property type="entry name" value="Glyco_hydro_2"/>
</dbReference>
<dbReference type="Pfam" id="PF02836">
    <property type="entry name" value="Glyco_hydro_2_C"/>
    <property type="match status" value="1"/>
</dbReference>
<dbReference type="PANTHER" id="PTHR42732:SF1">
    <property type="entry name" value="BETA-MANNOSIDASE"/>
    <property type="match status" value="1"/>
</dbReference>
<sequence>MMKKFSITAILCATLFLQGYAQDGRKVQSFNDGWSFRKGALTTDKDQPDTGWVNITVPHTWNNQDMQEGKNFYAGEACYRKVFTVDPQLKGKRLFLRFEGVGSVASLYVNNRLIGEHKGSYSAFCYEITHSVKYGAENTIVVKANNSAREDVLPINHFLFGIFGGIYRPVSLIVTNDINISTTDYASPGIYIRQSDVSAQKAAINVTAKIENKQLHHKDIVVQTVIKDQQGKQVAINSKKINVSPQGINIIRQDLQVNRPHLWNGLKDPYLYSLTTTVIVDGKALDAVTQPLGIRRFEVVPGKGFFLNGQPYIMHGVTRHQEWQDCGNALSNAQHKADLDMIREIGATTIRFAHYQQAEYLYSRCDSMGFVIWAEIPFVNNASGKEGDNAKQQLTELIRQNFNHPSVYVWGLHNEVYAKTPDEHVAVLTRQLNDVAKTEDPDRYTTAVSGYGEMDRPANLAADIQGINRYYGWYEGKIGDLEGWVKGLEQKYPDYKLMLTEYGADGNINQHTDTLSTHFNPVSGQFFPETYQTATHVKQWAIIEQHPYIAASYLWNTFEFAVPMWNRGGVNARNLKGLITYDRKQKKDAFYWYKANWNPEPMIYIAERRNNIRQKASVQVEVFSNMDHVTISVNGGKPLPGKTGANKKDFLFDHVTLQPGVNTIIATGIQQGKTLTDTITWTLQTSSL</sequence>
<keyword evidence="9" id="KW-1185">Reference proteome</keyword>
<evidence type="ECO:0000256" key="1">
    <source>
        <dbReference type="ARBA" id="ARBA00007401"/>
    </source>
</evidence>
<dbReference type="Pfam" id="PF00703">
    <property type="entry name" value="Glyco_hydro_2"/>
    <property type="match status" value="1"/>
</dbReference>
<dbReference type="InterPro" id="IPR017853">
    <property type="entry name" value="GH"/>
</dbReference>
<dbReference type="PRINTS" id="PR00132">
    <property type="entry name" value="GLHYDRLASE2"/>
</dbReference>
<dbReference type="Proteomes" id="UP000659124">
    <property type="component" value="Unassembled WGS sequence"/>
</dbReference>
<organism evidence="8 9">
    <name type="scientific">Chitinophaga qingshengii</name>
    <dbReference type="NCBI Taxonomy" id="1569794"/>
    <lineage>
        <taxon>Bacteria</taxon>
        <taxon>Pseudomonadati</taxon>
        <taxon>Bacteroidota</taxon>
        <taxon>Chitinophagia</taxon>
        <taxon>Chitinophagales</taxon>
        <taxon>Chitinophagaceae</taxon>
        <taxon>Chitinophaga</taxon>
    </lineage>
</organism>
<protein>
    <submittedName>
        <fullName evidence="8">Beta-galactosidase</fullName>
    </submittedName>
</protein>
<comment type="caution">
    <text evidence="8">The sequence shown here is derived from an EMBL/GenBank/DDBJ whole genome shotgun (WGS) entry which is preliminary data.</text>
</comment>
<gene>
    <name evidence="8" type="ORF">ICL07_03680</name>
</gene>
<dbReference type="Gene3D" id="2.60.40.10">
    <property type="entry name" value="Immunoglobulins"/>
    <property type="match status" value="2"/>
</dbReference>
<feature type="domain" description="Glycosyl hydrolases family 2 sugar binding" evidence="7">
    <location>
        <begin position="52"/>
        <end position="174"/>
    </location>
</feature>
<dbReference type="Gene3D" id="3.20.20.80">
    <property type="entry name" value="Glycosidases"/>
    <property type="match status" value="1"/>
</dbReference>
<dbReference type="RefSeq" id="WP_188086587.1">
    <property type="nucleotide sequence ID" value="NZ_JACVFC010000001.1"/>
</dbReference>
<keyword evidence="2" id="KW-0378">Hydrolase</keyword>
<evidence type="ECO:0000313" key="9">
    <source>
        <dbReference type="Proteomes" id="UP000659124"/>
    </source>
</evidence>
<evidence type="ECO:0000256" key="2">
    <source>
        <dbReference type="ARBA" id="ARBA00022801"/>
    </source>
</evidence>
<dbReference type="EMBL" id="JACVFC010000001">
    <property type="protein sequence ID" value="MBC9929459.1"/>
    <property type="molecule type" value="Genomic_DNA"/>
</dbReference>
<dbReference type="SUPFAM" id="SSF51445">
    <property type="entry name" value="(Trans)glycosidases"/>
    <property type="match status" value="1"/>
</dbReference>
<keyword evidence="4" id="KW-0732">Signal</keyword>
<dbReference type="InterPro" id="IPR006103">
    <property type="entry name" value="Glyco_hydro_2_cat"/>
</dbReference>
<dbReference type="InterPro" id="IPR013783">
    <property type="entry name" value="Ig-like_fold"/>
</dbReference>
<feature type="signal peptide" evidence="4">
    <location>
        <begin position="1"/>
        <end position="21"/>
    </location>
</feature>
<evidence type="ECO:0000256" key="4">
    <source>
        <dbReference type="SAM" id="SignalP"/>
    </source>
</evidence>
<dbReference type="InterPro" id="IPR006102">
    <property type="entry name" value="Ig-like_GH2"/>
</dbReference>
<dbReference type="Gene3D" id="2.60.120.260">
    <property type="entry name" value="Galactose-binding domain-like"/>
    <property type="match status" value="1"/>
</dbReference>
<reference evidence="8 9" key="1">
    <citation type="submission" date="2020-09" db="EMBL/GenBank/DDBJ databases">
        <title>Genome sequences of type strains of Chitinophaga qingshengii and Chitinophaga varians.</title>
        <authorList>
            <person name="Kittiwongwattana C."/>
        </authorList>
    </citation>
    <scope>NUCLEOTIDE SEQUENCE [LARGE SCALE GENOMIC DNA]</scope>
    <source>
        <strain evidence="8 9">JCM 30026</strain>
    </source>
</reference>
<feature type="chain" id="PRO_5046619085" evidence="4">
    <location>
        <begin position="22"/>
        <end position="688"/>
    </location>
</feature>
<feature type="domain" description="Glycoside hydrolase family 2 immunoglobulin-like beta-sandwich" evidence="5">
    <location>
        <begin position="191"/>
        <end position="295"/>
    </location>
</feature>
<dbReference type="Pfam" id="PF02837">
    <property type="entry name" value="Glyco_hydro_2_N"/>
    <property type="match status" value="1"/>
</dbReference>
<dbReference type="PANTHER" id="PTHR42732">
    <property type="entry name" value="BETA-GALACTOSIDASE"/>
    <property type="match status" value="1"/>
</dbReference>
<proteinExistence type="inferred from homology"/>
<evidence type="ECO:0000259" key="6">
    <source>
        <dbReference type="Pfam" id="PF02836"/>
    </source>
</evidence>
<evidence type="ECO:0000259" key="5">
    <source>
        <dbReference type="Pfam" id="PF00703"/>
    </source>
</evidence>